<keyword evidence="8" id="KW-1185">Reference proteome</keyword>
<feature type="transmembrane region" description="Helical" evidence="6">
    <location>
        <begin position="209"/>
        <end position="228"/>
    </location>
</feature>
<feature type="transmembrane region" description="Helical" evidence="6">
    <location>
        <begin position="478"/>
        <end position="499"/>
    </location>
</feature>
<evidence type="ECO:0000256" key="3">
    <source>
        <dbReference type="ARBA" id="ARBA00022692"/>
    </source>
</evidence>
<keyword evidence="5 6" id="KW-0472">Membrane</keyword>
<dbReference type="EMBL" id="FJVC01000180">
    <property type="protein sequence ID" value="CZT44582.1"/>
    <property type="molecule type" value="Genomic_DNA"/>
</dbReference>
<dbReference type="GO" id="GO:0016020">
    <property type="term" value="C:membrane"/>
    <property type="evidence" value="ECO:0007669"/>
    <property type="project" value="UniProtKB-SubCell"/>
</dbReference>
<sequence length="572" mass="65074">MSDIKGIAVGQMNPSHGDVKTGDVRYNEAATFSDANPPTKNDTVVGIGSLSINSDESGDELKKNPFLDPDVAEHWAIVYEKSQYECRSAFDPTFTWTEEEERKIVRRLDWRVCLWACVMFFGLQVDRGNLVQAVSDNLLNDLNLTTNDYNFGNVIFLFSFLLAELPSQLVSKKIGPDRWIPMQITLWSTVAMSQCALSGKKSFYATRSILGLLEGGFIPDIVLWLSYFYTSRELPTRLSFFWTTLSATTIVTSLLAFALLHLRGVAGWAGWRWLFLIEGAITLVVGLSSFFMMPASAVQTKTWYRPKGWFTEREVKIVVNRVLRDDPSKGDMHNRQAITPRRLWNAARDYDLWPLYAIGLVAYIPQAPPATYITLTLKSLGFSTFHTNLLTIPYSVFHIITLLLLTALSERTNERTLVAMLQPLWTLPCIIALRFWPGALKEAWGTYALVTVLLSYPYCHAILVGWTSKNSNNVGARSVSAAFYNMAVQLGSVCSNFMYRKDDKPLYHRGNRNLLIVNLLSIGVFLFTKVYYLYRNKQRDRVWNAMSAQEQSDYKRDTTLSGSRRLDFRFAH</sequence>
<dbReference type="PANTHER" id="PTHR43791">
    <property type="entry name" value="PERMEASE-RELATED"/>
    <property type="match status" value="1"/>
</dbReference>
<dbReference type="Proteomes" id="UP000177625">
    <property type="component" value="Unassembled WGS sequence"/>
</dbReference>
<evidence type="ECO:0000313" key="7">
    <source>
        <dbReference type="EMBL" id="CZT44582.1"/>
    </source>
</evidence>
<dbReference type="FunFam" id="1.20.1250.20:FF:000247">
    <property type="entry name" value="MFS general substrate transporter"/>
    <property type="match status" value="1"/>
</dbReference>
<organism evidence="7 8">
    <name type="scientific">Rhynchosporium secalis</name>
    <name type="common">Barley scald fungus</name>
    <dbReference type="NCBI Taxonomy" id="38038"/>
    <lineage>
        <taxon>Eukaryota</taxon>
        <taxon>Fungi</taxon>
        <taxon>Dikarya</taxon>
        <taxon>Ascomycota</taxon>
        <taxon>Pezizomycotina</taxon>
        <taxon>Leotiomycetes</taxon>
        <taxon>Helotiales</taxon>
        <taxon>Ploettnerulaceae</taxon>
        <taxon>Rhynchosporium</taxon>
    </lineage>
</organism>
<dbReference type="InterPro" id="IPR036259">
    <property type="entry name" value="MFS_trans_sf"/>
</dbReference>
<feature type="transmembrane region" description="Helical" evidence="6">
    <location>
        <begin position="514"/>
        <end position="534"/>
    </location>
</feature>
<evidence type="ECO:0000256" key="6">
    <source>
        <dbReference type="SAM" id="Phobius"/>
    </source>
</evidence>
<reference evidence="8" key="1">
    <citation type="submission" date="2016-03" db="EMBL/GenBank/DDBJ databases">
        <authorList>
            <person name="Guldener U."/>
        </authorList>
    </citation>
    <scope>NUCLEOTIDE SEQUENCE [LARGE SCALE GENOMIC DNA]</scope>
</reference>
<feature type="transmembrane region" description="Helical" evidence="6">
    <location>
        <begin position="417"/>
        <end position="437"/>
    </location>
</feature>
<keyword evidence="3 6" id="KW-0812">Transmembrane</keyword>
<protein>
    <submittedName>
        <fullName evidence="7">Related to putative tartrate transporter</fullName>
    </submittedName>
</protein>
<dbReference type="GO" id="GO:0022857">
    <property type="term" value="F:transmembrane transporter activity"/>
    <property type="evidence" value="ECO:0007669"/>
    <property type="project" value="InterPro"/>
</dbReference>
<keyword evidence="2" id="KW-0813">Transport</keyword>
<dbReference type="InterPro" id="IPR011701">
    <property type="entry name" value="MFS"/>
</dbReference>
<feature type="transmembrane region" description="Helical" evidence="6">
    <location>
        <begin position="240"/>
        <end position="261"/>
    </location>
</feature>
<feature type="transmembrane region" description="Helical" evidence="6">
    <location>
        <begin position="385"/>
        <end position="405"/>
    </location>
</feature>
<keyword evidence="4 6" id="KW-1133">Transmembrane helix</keyword>
<feature type="transmembrane region" description="Helical" evidence="6">
    <location>
        <begin position="273"/>
        <end position="293"/>
    </location>
</feature>
<gene>
    <name evidence="7" type="ORF">RSE6_04773</name>
</gene>
<dbReference type="FunFam" id="1.20.1250.20:FF:000106">
    <property type="entry name" value="MFS transporter, putative"/>
    <property type="match status" value="1"/>
</dbReference>
<accession>A0A1E1M644</accession>
<dbReference type="AlphaFoldDB" id="A0A1E1M644"/>
<evidence type="ECO:0000313" key="8">
    <source>
        <dbReference type="Proteomes" id="UP000177625"/>
    </source>
</evidence>
<evidence type="ECO:0000256" key="2">
    <source>
        <dbReference type="ARBA" id="ARBA00022448"/>
    </source>
</evidence>
<comment type="subcellular location">
    <subcellularLocation>
        <location evidence="1">Membrane</location>
        <topology evidence="1">Multi-pass membrane protein</topology>
    </subcellularLocation>
</comment>
<dbReference type="Pfam" id="PF07690">
    <property type="entry name" value="MFS_1"/>
    <property type="match status" value="1"/>
</dbReference>
<dbReference type="Gene3D" id="1.20.1250.20">
    <property type="entry name" value="MFS general substrate transporter like domains"/>
    <property type="match status" value="2"/>
</dbReference>
<name>A0A1E1M644_RHYSE</name>
<evidence type="ECO:0000256" key="4">
    <source>
        <dbReference type="ARBA" id="ARBA00022989"/>
    </source>
</evidence>
<evidence type="ECO:0000256" key="5">
    <source>
        <dbReference type="ARBA" id="ARBA00023136"/>
    </source>
</evidence>
<evidence type="ECO:0000256" key="1">
    <source>
        <dbReference type="ARBA" id="ARBA00004141"/>
    </source>
</evidence>
<dbReference type="PANTHER" id="PTHR43791:SF29">
    <property type="entry name" value="MAJOR FACILITATOR SUPERFAMILY (MFS) PROFILE DOMAIN-CONTAINING PROTEIN"/>
    <property type="match status" value="1"/>
</dbReference>
<dbReference type="SUPFAM" id="SSF103473">
    <property type="entry name" value="MFS general substrate transporter"/>
    <property type="match status" value="1"/>
</dbReference>
<proteinExistence type="predicted"/>
<feature type="transmembrane region" description="Helical" evidence="6">
    <location>
        <begin position="443"/>
        <end position="466"/>
    </location>
</feature>